<accession>F2NYZ2</accession>
<dbReference type="OrthoDB" id="40456at10239"/>
<sequence>MAVSYEKGEPKNLVCFSEYNDLAFSDTGVKLNDNSKPDRNTIWSSDRINRQIERRLAEMAPNTNIVANRDTIQVEGPNGSGIYYRSPRDAGDTGGNGRYRRSPEYYPNGYRRYWNRGDHSRHHFFRVLRPSWWLSFVIPTRQHYCDKCCNYLEHTWSTVWNDDPSLANNSCSAKCAGKPLAQMFAP</sequence>
<proteinExistence type="predicted"/>
<name>F2NYZ2_9VIRU</name>
<dbReference type="KEGG" id="vg:26683608"/>
<dbReference type="GeneID" id="26683608"/>
<keyword evidence="3" id="KW-1185">Reference proteome</keyword>
<reference evidence="2 3" key="1">
    <citation type="journal article" date="2009" name="PLoS ONE">
        <title>Symbiotic virus at the evolutionary intersection of three types of large DNA viruses; iridoviruses, ascoviruses, and ichnoviruses.</title>
        <authorList>
            <person name="Bigot Y."/>
            <person name="Renault S."/>
            <person name="Nicolas J."/>
            <person name="Moundras C."/>
            <person name="Demattei M.V."/>
            <person name="Samain S."/>
            <person name="Bideshi D.K."/>
            <person name="Federici B.A."/>
        </authorList>
    </citation>
    <scope>NUCLEOTIDE SEQUENCE [LARGE SCALE GENOMIC DNA]</scope>
</reference>
<dbReference type="RefSeq" id="YP_009640051.1">
    <property type="nucleotide sequence ID" value="NC_011335.1"/>
</dbReference>
<dbReference type="EMBL" id="CU469068">
    <property type="protein sequence ID" value="CCA61420.1"/>
    <property type="molecule type" value="Genomic_DNA"/>
</dbReference>
<evidence type="ECO:0000256" key="1">
    <source>
        <dbReference type="SAM" id="MobiDB-lite"/>
    </source>
</evidence>
<dbReference type="Proteomes" id="UP000203898">
    <property type="component" value="Segment"/>
</dbReference>
<organism evidence="2 3">
    <name type="scientific">Diadromus pulchellus ascovirus 4a</name>
    <dbReference type="NCBI Taxonomy" id="158683"/>
    <lineage>
        <taxon>Viruses</taxon>
        <taxon>Varidnaviria</taxon>
        <taxon>Bamfordvirae</taxon>
        <taxon>Nucleocytoviricota</taxon>
        <taxon>Megaviricetes</taxon>
        <taxon>Pimascovirales</taxon>
        <taxon>Pimascovirales incertae sedis</taxon>
        <taxon>Ascoviridae</taxon>
        <taxon>Toursvirus</taxon>
        <taxon>Toursvirus dptv1a</taxon>
    </lineage>
</organism>
<evidence type="ECO:0000313" key="3">
    <source>
        <dbReference type="Proteomes" id="UP000203898"/>
    </source>
</evidence>
<feature type="region of interest" description="Disordered" evidence="1">
    <location>
        <begin position="77"/>
        <end position="101"/>
    </location>
</feature>
<evidence type="ECO:0000313" key="2">
    <source>
        <dbReference type="EMBL" id="CCA61420.1"/>
    </source>
</evidence>
<protein>
    <submittedName>
        <fullName evidence="2">Complete DpAV4 genome</fullName>
    </submittedName>
</protein>